<reference evidence="11" key="1">
    <citation type="submission" date="2023-01" db="EMBL/GenBank/DDBJ databases">
        <title>Colletotrichum chrysophilum M932 genome sequence.</title>
        <authorList>
            <person name="Baroncelli R."/>
        </authorList>
    </citation>
    <scope>NUCLEOTIDE SEQUENCE</scope>
    <source>
        <strain evidence="11">M932</strain>
    </source>
</reference>
<dbReference type="GO" id="GO:0005506">
    <property type="term" value="F:iron ion binding"/>
    <property type="evidence" value="ECO:0007669"/>
    <property type="project" value="InterPro"/>
</dbReference>
<dbReference type="SUPFAM" id="SSF48264">
    <property type="entry name" value="Cytochrome P450"/>
    <property type="match status" value="1"/>
</dbReference>
<dbReference type="GO" id="GO:0016705">
    <property type="term" value="F:oxidoreductase activity, acting on paired donors, with incorporation or reduction of molecular oxygen"/>
    <property type="evidence" value="ECO:0007669"/>
    <property type="project" value="InterPro"/>
</dbReference>
<keyword evidence="4 8" id="KW-0479">Metal-binding</keyword>
<evidence type="ECO:0000313" key="11">
    <source>
        <dbReference type="EMBL" id="KAK1851048.1"/>
    </source>
</evidence>
<accession>A0AAD9AM61</accession>
<evidence type="ECO:0000256" key="1">
    <source>
        <dbReference type="ARBA" id="ARBA00001971"/>
    </source>
</evidence>
<comment type="caution">
    <text evidence="11">The sequence shown here is derived from an EMBL/GenBank/DDBJ whole genome shotgun (WGS) entry which is preliminary data.</text>
</comment>
<evidence type="ECO:0000256" key="2">
    <source>
        <dbReference type="ARBA" id="ARBA00010617"/>
    </source>
</evidence>
<dbReference type="GO" id="GO:0020037">
    <property type="term" value="F:heme binding"/>
    <property type="evidence" value="ECO:0007669"/>
    <property type="project" value="InterPro"/>
</dbReference>
<dbReference type="PRINTS" id="PR00465">
    <property type="entry name" value="EP450IV"/>
</dbReference>
<dbReference type="AlphaFoldDB" id="A0AAD9AM61"/>
<gene>
    <name evidence="11" type="ORF">CCHR01_06276</name>
</gene>
<evidence type="ECO:0000256" key="8">
    <source>
        <dbReference type="PIRSR" id="PIRSR602403-1"/>
    </source>
</evidence>
<dbReference type="InterPro" id="IPR001128">
    <property type="entry name" value="Cyt_P450"/>
</dbReference>
<evidence type="ECO:0000256" key="10">
    <source>
        <dbReference type="SAM" id="Phobius"/>
    </source>
</evidence>
<feature type="transmembrane region" description="Helical" evidence="10">
    <location>
        <begin position="25"/>
        <end position="41"/>
    </location>
</feature>
<keyword evidence="10" id="KW-0472">Membrane</keyword>
<keyword evidence="5 9" id="KW-0560">Oxidoreductase</keyword>
<dbReference type="PANTHER" id="PTHR46206">
    <property type="entry name" value="CYTOCHROME P450"/>
    <property type="match status" value="1"/>
</dbReference>
<comment type="similarity">
    <text evidence="2 9">Belongs to the cytochrome P450 family.</text>
</comment>
<evidence type="ECO:0000256" key="7">
    <source>
        <dbReference type="ARBA" id="ARBA00023033"/>
    </source>
</evidence>
<feature type="binding site" description="axial binding residue" evidence="8">
    <location>
        <position position="465"/>
    </location>
    <ligand>
        <name>heme</name>
        <dbReference type="ChEBI" id="CHEBI:30413"/>
    </ligand>
    <ligandPart>
        <name>Fe</name>
        <dbReference type="ChEBI" id="CHEBI:18248"/>
    </ligandPart>
</feature>
<evidence type="ECO:0000256" key="3">
    <source>
        <dbReference type="ARBA" id="ARBA00022617"/>
    </source>
</evidence>
<keyword evidence="3 8" id="KW-0349">Heme</keyword>
<dbReference type="InterPro" id="IPR036396">
    <property type="entry name" value="Cyt_P450_sf"/>
</dbReference>
<dbReference type="InterPro" id="IPR002403">
    <property type="entry name" value="Cyt_P450_E_grp-IV"/>
</dbReference>
<dbReference type="Gene3D" id="1.10.630.10">
    <property type="entry name" value="Cytochrome P450"/>
    <property type="match status" value="1"/>
</dbReference>
<evidence type="ECO:0000256" key="4">
    <source>
        <dbReference type="ARBA" id="ARBA00022723"/>
    </source>
</evidence>
<organism evidence="11 12">
    <name type="scientific">Colletotrichum chrysophilum</name>
    <dbReference type="NCBI Taxonomy" id="1836956"/>
    <lineage>
        <taxon>Eukaryota</taxon>
        <taxon>Fungi</taxon>
        <taxon>Dikarya</taxon>
        <taxon>Ascomycota</taxon>
        <taxon>Pezizomycotina</taxon>
        <taxon>Sordariomycetes</taxon>
        <taxon>Hypocreomycetidae</taxon>
        <taxon>Glomerellales</taxon>
        <taxon>Glomerellaceae</taxon>
        <taxon>Colletotrichum</taxon>
        <taxon>Colletotrichum gloeosporioides species complex</taxon>
    </lineage>
</organism>
<evidence type="ECO:0000313" key="12">
    <source>
        <dbReference type="Proteomes" id="UP001243330"/>
    </source>
</evidence>
<proteinExistence type="inferred from homology"/>
<dbReference type="GO" id="GO:0004497">
    <property type="term" value="F:monooxygenase activity"/>
    <property type="evidence" value="ECO:0007669"/>
    <property type="project" value="UniProtKB-KW"/>
</dbReference>
<dbReference type="Pfam" id="PF00067">
    <property type="entry name" value="p450"/>
    <property type="match status" value="1"/>
</dbReference>
<keyword evidence="10" id="KW-1133">Transmembrane helix</keyword>
<evidence type="ECO:0000256" key="6">
    <source>
        <dbReference type="ARBA" id="ARBA00023004"/>
    </source>
</evidence>
<sequence>MDATDTIRSPLGEAKFTLDGSAKPLSYFLTTILVIIFAYSMQSSKMNTPSINPKGKFELTDSRPKKRYLTGAREMMYSWFKTNPNKPVRLVSDMGETIVLPPSMANEIRNDARLSFTQFSADFFQTKTPGFDAFHEGTRDSITLIVINKDLTKSLAKVTEPLADEASLALKDIFTDSKEWHAIHMRSTILHFVARISSRVFLGTELCRNEEWLTLTKEYTMNGFSSADRLREWPSLMRPIVHWFIPGCQKARSQIVQAANIIKPIIEKRRALKAAAIADGRAPPEYNDAIDWFETASKGTYYNPSVSQLFLSTVAIHTTTDLLGQTLVDIAHNPEIIEPLRKEIIDVLSEGGWKKTSLYSMKLLDSVVKESQRLKPLQLGVINTASMQRVSVADVTLSDGTFIPKGTSVSVSSHAHFDANVYENPEKWDGYRFLRMREQPGKENVSQLVATSPEHLGFGHGKHACPGRFFAANEIKIALVHILLQYEWRLPAGADTSIIDYGINPCLNPMLELEIRRREEEVVMKF</sequence>
<evidence type="ECO:0000256" key="5">
    <source>
        <dbReference type="ARBA" id="ARBA00023002"/>
    </source>
</evidence>
<protein>
    <submittedName>
        <fullName evidence="11">Cytochrome p450 monooxygenase</fullName>
    </submittedName>
</protein>
<keyword evidence="7 9" id="KW-0503">Monooxygenase</keyword>
<comment type="cofactor">
    <cofactor evidence="1 8">
        <name>heme</name>
        <dbReference type="ChEBI" id="CHEBI:30413"/>
    </cofactor>
</comment>
<keyword evidence="6 8" id="KW-0408">Iron</keyword>
<dbReference type="Proteomes" id="UP001243330">
    <property type="component" value="Unassembled WGS sequence"/>
</dbReference>
<dbReference type="InterPro" id="IPR017972">
    <property type="entry name" value="Cyt_P450_CS"/>
</dbReference>
<dbReference type="PROSITE" id="PS00086">
    <property type="entry name" value="CYTOCHROME_P450"/>
    <property type="match status" value="1"/>
</dbReference>
<evidence type="ECO:0000256" key="9">
    <source>
        <dbReference type="RuleBase" id="RU000461"/>
    </source>
</evidence>
<dbReference type="EMBL" id="JAQOWY010000104">
    <property type="protein sequence ID" value="KAK1851048.1"/>
    <property type="molecule type" value="Genomic_DNA"/>
</dbReference>
<name>A0AAD9AM61_9PEZI</name>
<keyword evidence="12" id="KW-1185">Reference proteome</keyword>
<dbReference type="PRINTS" id="PR00385">
    <property type="entry name" value="P450"/>
</dbReference>
<dbReference type="PANTHER" id="PTHR46206:SF2">
    <property type="entry name" value="CYTOCHROME P450 MONOOXYGENASE AUSG-RELATED"/>
    <property type="match status" value="1"/>
</dbReference>
<dbReference type="CDD" id="cd11041">
    <property type="entry name" value="CYP503A1-like"/>
    <property type="match status" value="1"/>
</dbReference>
<keyword evidence="10" id="KW-0812">Transmembrane</keyword>